<dbReference type="Pfam" id="PF03372">
    <property type="entry name" value="Exo_endo_phos"/>
    <property type="match status" value="1"/>
</dbReference>
<protein>
    <submittedName>
        <fullName evidence="3">Endonuclease/exonuclease/phosphatase family protein</fullName>
    </submittedName>
</protein>
<accession>A0ABZ2I309</accession>
<feature type="transmembrane region" description="Helical" evidence="1">
    <location>
        <begin position="24"/>
        <end position="42"/>
    </location>
</feature>
<keyword evidence="1" id="KW-0472">Membrane</keyword>
<dbReference type="Proteomes" id="UP001369958">
    <property type="component" value="Chromosome"/>
</dbReference>
<reference evidence="3 4" key="1">
    <citation type="submission" date="2024-02" db="EMBL/GenBank/DDBJ databases">
        <title>Complete genome sequence of Pelagibacterium nitratireducens ZH15.</title>
        <authorList>
            <person name="Zhao L.H."/>
        </authorList>
    </citation>
    <scope>NUCLEOTIDE SEQUENCE [LARGE SCALE GENOMIC DNA]</scope>
    <source>
        <strain evidence="3 4">ZH15</strain>
    </source>
</reference>
<keyword evidence="4" id="KW-1185">Reference proteome</keyword>
<sequence>MGSTDPEIAPGGDHIVAIGAEIRGVLTGFGLVAAGVLVLARVDLGLPGQSLLQSLQLHMGVALLGLALLLALARARWRAGLVVAMAVFAGGHVMWRVADQYEGRGALAGLERAAQFTLLSFNVLNSNDRHEELADYIAGSGADLAFIMEAGRLRQHFEQLEAVYPYRVGCEQGGPCDLLMLSKLPLENVEIRSLGNTHPNRMIVAQTEIGGEALTLVAAHLTKPYFDDAGLFEARRLTRQLAAIEGPLVLAGDFNSAPWADAIDDLVHGAALLPPPRYNATWPTELGPLGIPIDHMFSRAPIIIEDIEALSDPLGSNHLGLIAQLAIVAE</sequence>
<dbReference type="EMBL" id="CP146275">
    <property type="protein sequence ID" value="WWT34242.1"/>
    <property type="molecule type" value="Genomic_DNA"/>
</dbReference>
<keyword evidence="3" id="KW-0255">Endonuclease</keyword>
<keyword evidence="3" id="KW-0540">Nuclease</keyword>
<evidence type="ECO:0000259" key="2">
    <source>
        <dbReference type="Pfam" id="PF03372"/>
    </source>
</evidence>
<organism evidence="3 4">
    <name type="scientific">Pelagibacterium nitratireducens</name>
    <dbReference type="NCBI Taxonomy" id="1046114"/>
    <lineage>
        <taxon>Bacteria</taxon>
        <taxon>Pseudomonadati</taxon>
        <taxon>Pseudomonadota</taxon>
        <taxon>Alphaproteobacteria</taxon>
        <taxon>Hyphomicrobiales</taxon>
        <taxon>Devosiaceae</taxon>
        <taxon>Pelagibacterium</taxon>
    </lineage>
</organism>
<keyword evidence="3" id="KW-0378">Hydrolase</keyword>
<keyword evidence="1" id="KW-1133">Transmembrane helix</keyword>
<feature type="transmembrane region" description="Helical" evidence="1">
    <location>
        <begin position="79"/>
        <end position="98"/>
    </location>
</feature>
<dbReference type="InterPro" id="IPR036691">
    <property type="entry name" value="Endo/exonu/phosph_ase_sf"/>
</dbReference>
<evidence type="ECO:0000313" key="4">
    <source>
        <dbReference type="Proteomes" id="UP001369958"/>
    </source>
</evidence>
<dbReference type="GO" id="GO:0004519">
    <property type="term" value="F:endonuclease activity"/>
    <property type="evidence" value="ECO:0007669"/>
    <property type="project" value="UniProtKB-KW"/>
</dbReference>
<evidence type="ECO:0000313" key="3">
    <source>
        <dbReference type="EMBL" id="WWT34242.1"/>
    </source>
</evidence>
<gene>
    <name evidence="3" type="ORF">V6617_07200</name>
</gene>
<feature type="domain" description="Endonuclease/exonuclease/phosphatase" evidence="2">
    <location>
        <begin position="119"/>
        <end position="318"/>
    </location>
</feature>
<proteinExistence type="predicted"/>
<dbReference type="RefSeq" id="WP_338610037.1">
    <property type="nucleotide sequence ID" value="NZ_CP146275.1"/>
</dbReference>
<feature type="transmembrane region" description="Helical" evidence="1">
    <location>
        <begin position="54"/>
        <end position="72"/>
    </location>
</feature>
<dbReference type="InterPro" id="IPR005135">
    <property type="entry name" value="Endo/exonuclease/phosphatase"/>
</dbReference>
<keyword evidence="1" id="KW-0812">Transmembrane</keyword>
<name>A0ABZ2I309_9HYPH</name>
<evidence type="ECO:0000256" key="1">
    <source>
        <dbReference type="SAM" id="Phobius"/>
    </source>
</evidence>
<dbReference type="Gene3D" id="3.60.10.10">
    <property type="entry name" value="Endonuclease/exonuclease/phosphatase"/>
    <property type="match status" value="1"/>
</dbReference>
<dbReference type="SUPFAM" id="SSF56219">
    <property type="entry name" value="DNase I-like"/>
    <property type="match status" value="1"/>
</dbReference>